<feature type="transmembrane region" description="Helical" evidence="7">
    <location>
        <begin position="273"/>
        <end position="294"/>
    </location>
</feature>
<evidence type="ECO:0000256" key="2">
    <source>
        <dbReference type="ARBA" id="ARBA00022448"/>
    </source>
</evidence>
<dbReference type="RefSeq" id="WP_183255601.1">
    <property type="nucleotide sequence ID" value="NZ_JACHEP010000020.1"/>
</dbReference>
<evidence type="ECO:0000313" key="9">
    <source>
        <dbReference type="Proteomes" id="UP000520011"/>
    </source>
</evidence>
<dbReference type="GO" id="GO:0005886">
    <property type="term" value="C:plasma membrane"/>
    <property type="evidence" value="ECO:0007669"/>
    <property type="project" value="UniProtKB-SubCell"/>
</dbReference>
<sequence>MESSSIGSNSFLRRMLTLAIPITLQSLITSSLSMIDSMMVGQLGVDSIAAVGIGNKITTILILILQGFGTGAAIFVAQYFGKKDLVGIQKVFYLTVQIVVIFSLLFTAIILFFTSRFIQLFTTDRHVIEISLHFLRIMAISYLPTGMTIVFMTTLKSMGEVKRPLYISILAIGLNTLLNYAMIFGHFGFPEMGVEGAAYATLIARVVQMILLFLIVCQYLSISLKTVIMPHHFDRLLAKKYVSITIPTIINHVAWTLGETSYFWVYAQMGTEALAAVTIIDPLVFIFMALFIGLGDASQVMVGNSIGANKKEAAFDYAKRFIKITFVLSMVSGIFIILFIPLFLSVYNVIDTVSVLAKNILIVYAFLMIGKMLNLVNNVGVLRAGGDTKFVMYLDMIGVWCIGFPLAMLGAFWFRLPVYIVFALANSHDIVRAVVGIKRTFSKKWIRSVTEHYAPAS</sequence>
<feature type="transmembrane region" description="Helical" evidence="7">
    <location>
        <begin position="165"/>
        <end position="185"/>
    </location>
</feature>
<evidence type="ECO:0000256" key="1">
    <source>
        <dbReference type="ARBA" id="ARBA00004651"/>
    </source>
</evidence>
<dbReference type="GO" id="GO:0042910">
    <property type="term" value="F:xenobiotic transmembrane transporter activity"/>
    <property type="evidence" value="ECO:0007669"/>
    <property type="project" value="InterPro"/>
</dbReference>
<feature type="transmembrane region" description="Helical" evidence="7">
    <location>
        <begin position="133"/>
        <end position="153"/>
    </location>
</feature>
<keyword evidence="5 7" id="KW-1133">Transmembrane helix</keyword>
<evidence type="ECO:0000256" key="4">
    <source>
        <dbReference type="ARBA" id="ARBA00022692"/>
    </source>
</evidence>
<gene>
    <name evidence="8" type="ORF">HNQ34_002836</name>
</gene>
<keyword evidence="9" id="KW-1185">Reference proteome</keyword>
<keyword evidence="2" id="KW-0813">Transport</keyword>
<evidence type="ECO:0000256" key="7">
    <source>
        <dbReference type="SAM" id="Phobius"/>
    </source>
</evidence>
<proteinExistence type="predicted"/>
<feature type="transmembrane region" description="Helical" evidence="7">
    <location>
        <begin position="241"/>
        <end position="267"/>
    </location>
</feature>
<feature type="transmembrane region" description="Helical" evidence="7">
    <location>
        <begin position="92"/>
        <end position="113"/>
    </location>
</feature>
<evidence type="ECO:0000256" key="6">
    <source>
        <dbReference type="ARBA" id="ARBA00023136"/>
    </source>
</evidence>
<accession>A0A7W8IS45</accession>
<keyword evidence="4 7" id="KW-0812">Transmembrane</keyword>
<comment type="subcellular location">
    <subcellularLocation>
        <location evidence="1">Cell membrane</location>
        <topology evidence="1">Multi-pass membrane protein</topology>
    </subcellularLocation>
</comment>
<protein>
    <submittedName>
        <fullName evidence="8">Putative MATE family efflux protein</fullName>
    </submittedName>
</protein>
<keyword evidence="3" id="KW-1003">Cell membrane</keyword>
<dbReference type="PIRSF" id="PIRSF006603">
    <property type="entry name" value="DinF"/>
    <property type="match status" value="1"/>
</dbReference>
<dbReference type="EMBL" id="JACHEP010000020">
    <property type="protein sequence ID" value="MBB5325735.1"/>
    <property type="molecule type" value="Genomic_DNA"/>
</dbReference>
<organism evidence="8 9">
    <name type="scientific">Anoxybacteroides tepidamans</name>
    <dbReference type="NCBI Taxonomy" id="265948"/>
    <lineage>
        <taxon>Bacteria</taxon>
        <taxon>Bacillati</taxon>
        <taxon>Bacillota</taxon>
        <taxon>Bacilli</taxon>
        <taxon>Bacillales</taxon>
        <taxon>Anoxybacillaceae</taxon>
        <taxon>Anoxybacteroides</taxon>
    </lineage>
</organism>
<dbReference type="InterPro" id="IPR048279">
    <property type="entry name" value="MdtK-like"/>
</dbReference>
<dbReference type="InterPro" id="IPR047135">
    <property type="entry name" value="YsiQ"/>
</dbReference>
<evidence type="ECO:0000256" key="3">
    <source>
        <dbReference type="ARBA" id="ARBA00022475"/>
    </source>
</evidence>
<dbReference type="NCBIfam" id="TIGR00797">
    <property type="entry name" value="matE"/>
    <property type="match status" value="1"/>
</dbReference>
<evidence type="ECO:0000256" key="5">
    <source>
        <dbReference type="ARBA" id="ARBA00022989"/>
    </source>
</evidence>
<dbReference type="Proteomes" id="UP000520011">
    <property type="component" value="Unassembled WGS sequence"/>
</dbReference>
<dbReference type="CDD" id="cd13134">
    <property type="entry name" value="MATE_like_8"/>
    <property type="match status" value="1"/>
</dbReference>
<dbReference type="InterPro" id="IPR002528">
    <property type="entry name" value="MATE_fam"/>
</dbReference>
<keyword evidence="6 7" id="KW-0472">Membrane</keyword>
<feature type="transmembrane region" description="Helical" evidence="7">
    <location>
        <begin position="197"/>
        <end position="220"/>
    </location>
</feature>
<dbReference type="Pfam" id="PF01554">
    <property type="entry name" value="MatE"/>
    <property type="match status" value="2"/>
</dbReference>
<reference evidence="8 9" key="1">
    <citation type="submission" date="2020-08" db="EMBL/GenBank/DDBJ databases">
        <title>Genomic Encyclopedia of Type Strains, Phase IV (KMG-IV): sequencing the most valuable type-strain genomes for metagenomic binning, comparative biology and taxonomic classification.</title>
        <authorList>
            <person name="Goeker M."/>
        </authorList>
    </citation>
    <scope>NUCLEOTIDE SEQUENCE [LARGE SCALE GENOMIC DNA]</scope>
    <source>
        <strain evidence="8 9">DSM 16325</strain>
    </source>
</reference>
<dbReference type="AlphaFoldDB" id="A0A7W8IS45"/>
<feature type="transmembrane region" description="Helical" evidence="7">
    <location>
        <begin position="57"/>
        <end position="80"/>
    </location>
</feature>
<name>A0A7W8IS45_9BACL</name>
<dbReference type="PANTHER" id="PTHR42925">
    <property type="entry name" value="MULTIDRUG AND TOXIN EFFLUX PROTEIN MATE FAMILY"/>
    <property type="match status" value="1"/>
</dbReference>
<dbReference type="GO" id="GO:0015297">
    <property type="term" value="F:antiporter activity"/>
    <property type="evidence" value="ECO:0007669"/>
    <property type="project" value="InterPro"/>
</dbReference>
<dbReference type="PANTHER" id="PTHR42925:SF2">
    <property type="entry name" value="NA+ DRIVEN MULTIDRUG EFFLUX PUMP"/>
    <property type="match status" value="1"/>
</dbReference>
<feature type="transmembrane region" description="Helical" evidence="7">
    <location>
        <begin position="390"/>
        <end position="413"/>
    </location>
</feature>
<evidence type="ECO:0000313" key="8">
    <source>
        <dbReference type="EMBL" id="MBB5325735.1"/>
    </source>
</evidence>
<feature type="transmembrane region" description="Helical" evidence="7">
    <location>
        <begin position="321"/>
        <end position="343"/>
    </location>
</feature>
<comment type="caution">
    <text evidence="8">The sequence shown here is derived from an EMBL/GenBank/DDBJ whole genome shotgun (WGS) entry which is preliminary data.</text>
</comment>